<feature type="coiled-coil region" evidence="14">
    <location>
        <begin position="571"/>
        <end position="610"/>
    </location>
</feature>
<keyword evidence="4 13" id="KW-0410">Iron transport</keyword>
<keyword evidence="7 13" id="KW-1133">Transmembrane helix</keyword>
<keyword evidence="2 13" id="KW-0813">Transport</keyword>
<dbReference type="InterPro" id="IPR003373">
    <property type="entry name" value="Fe2_transport_prot-B"/>
</dbReference>
<dbReference type="RefSeq" id="WP_277859098.1">
    <property type="nucleotide sequence ID" value="NZ_JARRAG010000001.1"/>
</dbReference>
<dbReference type="Pfam" id="PF07670">
    <property type="entry name" value="Gate"/>
    <property type="match status" value="2"/>
</dbReference>
<feature type="transmembrane region" description="Helical" evidence="13">
    <location>
        <begin position="402"/>
        <end position="424"/>
    </location>
</feature>
<dbReference type="SUPFAM" id="SSF52540">
    <property type="entry name" value="P-loop containing nucleoside triphosphate hydrolases"/>
    <property type="match status" value="1"/>
</dbReference>
<protein>
    <recommendedName>
        <fullName evidence="12 13">Ferrous iron transport protein B</fullName>
    </recommendedName>
</protein>
<dbReference type="Proteomes" id="UP001216907">
    <property type="component" value="Unassembled WGS sequence"/>
</dbReference>
<evidence type="ECO:0000256" key="4">
    <source>
        <dbReference type="ARBA" id="ARBA00022496"/>
    </source>
</evidence>
<keyword evidence="5 13" id="KW-0812">Transmembrane</keyword>
<dbReference type="PROSITE" id="PS51711">
    <property type="entry name" value="G_FEOB"/>
    <property type="match status" value="1"/>
</dbReference>
<evidence type="ECO:0000256" key="7">
    <source>
        <dbReference type="ARBA" id="ARBA00022989"/>
    </source>
</evidence>
<dbReference type="InterPro" id="IPR011642">
    <property type="entry name" value="Gate_dom"/>
</dbReference>
<dbReference type="InterPro" id="IPR030389">
    <property type="entry name" value="G_FEOB_dom"/>
</dbReference>
<evidence type="ECO:0000256" key="8">
    <source>
        <dbReference type="ARBA" id="ARBA00023004"/>
    </source>
</evidence>
<dbReference type="InterPro" id="IPR011640">
    <property type="entry name" value="Fe2_transport_prot_B_C"/>
</dbReference>
<evidence type="ECO:0000256" key="13">
    <source>
        <dbReference type="RuleBase" id="RU362098"/>
    </source>
</evidence>
<name>A0ABT6F5P1_9BACT</name>
<comment type="subcellular location">
    <subcellularLocation>
        <location evidence="13">Cell inner membrane</location>
        <topology evidence="13">Multi-pass membrane protein</topology>
    </subcellularLocation>
    <subcellularLocation>
        <location evidence="1">Cell membrane</location>
        <topology evidence="1">Multi-pass membrane protein</topology>
    </subcellularLocation>
</comment>
<proteinExistence type="inferred from homology"/>
<comment type="similarity">
    <text evidence="13">Belongs to the TRAFAC class TrmE-Era-EngA-EngB-Septin-like GTPase superfamily. FeoB GTPase (TC 9.A.8) family.</text>
</comment>
<feature type="transmembrane region" description="Helical" evidence="13">
    <location>
        <begin position="692"/>
        <end position="714"/>
    </location>
</feature>
<evidence type="ECO:0000256" key="11">
    <source>
        <dbReference type="ARBA" id="ARBA00023136"/>
    </source>
</evidence>
<accession>A0ABT6F5P1</accession>
<reference evidence="16 17" key="1">
    <citation type="submission" date="2023-03" db="EMBL/GenBank/DDBJ databases">
        <title>Paludisphaera mucosa sp. nov. a novel planctomycete from northern fen.</title>
        <authorList>
            <person name="Ivanova A."/>
        </authorList>
    </citation>
    <scope>NUCLEOTIDE SEQUENCE [LARGE SCALE GENOMIC DNA]</scope>
    <source>
        <strain evidence="16 17">Pla2</strain>
    </source>
</reference>
<dbReference type="PANTHER" id="PTHR43185">
    <property type="entry name" value="FERROUS IRON TRANSPORT PROTEIN B"/>
    <property type="match status" value="1"/>
</dbReference>
<dbReference type="EMBL" id="JARRAG010000001">
    <property type="protein sequence ID" value="MDG3002734.1"/>
    <property type="molecule type" value="Genomic_DNA"/>
</dbReference>
<sequence>MAVASEKTTWSIALVGNPNTGKSTLFGALSGVAQRVGNYPGVTVEKKLGEVVHDGRRWVLIDLPGTYSLAPRSPDEMVTVDVLLGRQADLPPPDVVVCVVAAGNLNRNLYLLSQVMELGRPVVVALTMNDLAEAEGVSVDAALLARRLGVPVVPIQARRGEGLDVLKAAVERAGAGDPPAPVEIFPEPFRREVDRLADELDGKLGGVGTTHSPRYLVERLVLDAGSYIEARLDLTDAGRRDLRDRVEEARERLAEAGCRVPDVETTSRYAWVARSTEGVVQDSGGAGPRFADRLDSILTHRLWGSLVLIAVLLLTFSAVFSWATVPMDLVDAGFEALGSAIEGALPEGAIRSLLVGGIVKGLGAVVIFLPQILILFGILTALEECGYLSRAAYLMDRIMVRVGLSGKSFIPLLSSFACAIPGVMATRVIENRRDRLTTILIAPLMSCSARLPVYTLMIGAFIPKRAYLGGWLQLQGLTMLAMYLVGVVVAALVALLLKRTFLRSATPVFLMEMPAYQWPSPIVVARRMLERGWDFLYNAGTIIFAVSIVMWGLLYYPRLSEADLAPMLAGKAQVERELETARAANDAAGAEALEASVREAENHIAGAQERQSLLGRMGRFIEPVVRPLGWDWRIGAAAIASFPAREVVVATLGVIFDVGEDVEEGEGEQRLTQALQSATWPESGRPLFTMPVALSIMVFFALCAQCVSTLAVIWRETGSWTWPALSFAYMTLLAYVGAFATYQVGTWLVS</sequence>
<dbReference type="InterPro" id="IPR050860">
    <property type="entry name" value="FeoB_GTPase"/>
</dbReference>
<evidence type="ECO:0000313" key="16">
    <source>
        <dbReference type="EMBL" id="MDG3002734.1"/>
    </source>
</evidence>
<dbReference type="InterPro" id="IPR027417">
    <property type="entry name" value="P-loop_NTPase"/>
</dbReference>
<feature type="transmembrane region" description="Helical" evidence="13">
    <location>
        <begin position="436"/>
        <end position="462"/>
    </location>
</feature>
<gene>
    <name evidence="16" type="primary">feoB</name>
    <name evidence="16" type="ORF">PZE19_02945</name>
</gene>
<evidence type="ECO:0000256" key="9">
    <source>
        <dbReference type="ARBA" id="ARBA00023065"/>
    </source>
</evidence>
<evidence type="ECO:0000256" key="12">
    <source>
        <dbReference type="NCBIfam" id="TIGR00437"/>
    </source>
</evidence>
<feature type="transmembrane region" description="Helical" evidence="13">
    <location>
        <begin position="726"/>
        <end position="749"/>
    </location>
</feature>
<keyword evidence="3" id="KW-1003">Cell membrane</keyword>
<keyword evidence="6" id="KW-0547">Nucleotide-binding</keyword>
<dbReference type="Pfam" id="PF02421">
    <property type="entry name" value="FeoB_N"/>
    <property type="match status" value="1"/>
</dbReference>
<evidence type="ECO:0000256" key="3">
    <source>
        <dbReference type="ARBA" id="ARBA00022475"/>
    </source>
</evidence>
<dbReference type="PRINTS" id="PR00326">
    <property type="entry name" value="GTP1OBG"/>
</dbReference>
<keyword evidence="10 13" id="KW-0342">GTP-binding</keyword>
<feature type="transmembrane region" description="Helical" evidence="13">
    <location>
        <begin position="535"/>
        <end position="556"/>
    </location>
</feature>
<keyword evidence="17" id="KW-1185">Reference proteome</keyword>
<evidence type="ECO:0000259" key="15">
    <source>
        <dbReference type="PROSITE" id="PS51711"/>
    </source>
</evidence>
<feature type="transmembrane region" description="Helical" evidence="13">
    <location>
        <begin position="474"/>
        <end position="497"/>
    </location>
</feature>
<organism evidence="16 17">
    <name type="scientific">Paludisphaera mucosa</name>
    <dbReference type="NCBI Taxonomy" id="3030827"/>
    <lineage>
        <taxon>Bacteria</taxon>
        <taxon>Pseudomonadati</taxon>
        <taxon>Planctomycetota</taxon>
        <taxon>Planctomycetia</taxon>
        <taxon>Isosphaerales</taxon>
        <taxon>Isosphaeraceae</taxon>
        <taxon>Paludisphaera</taxon>
    </lineage>
</organism>
<dbReference type="PANTHER" id="PTHR43185:SF1">
    <property type="entry name" value="FE(2+) TRANSPORTER FEOB"/>
    <property type="match status" value="1"/>
</dbReference>
<evidence type="ECO:0000256" key="5">
    <source>
        <dbReference type="ARBA" id="ARBA00022692"/>
    </source>
</evidence>
<comment type="caution">
    <text evidence="16">The sequence shown here is derived from an EMBL/GenBank/DDBJ whole genome shotgun (WGS) entry which is preliminary data.</text>
</comment>
<feature type="transmembrane region" description="Helical" evidence="13">
    <location>
        <begin position="302"/>
        <end position="325"/>
    </location>
</feature>
<keyword evidence="11 13" id="KW-0472">Membrane</keyword>
<dbReference type="Pfam" id="PF07664">
    <property type="entry name" value="FeoB_C"/>
    <property type="match status" value="1"/>
</dbReference>
<evidence type="ECO:0000256" key="10">
    <source>
        <dbReference type="ARBA" id="ARBA00023134"/>
    </source>
</evidence>
<keyword evidence="14" id="KW-0175">Coiled coil</keyword>
<evidence type="ECO:0000256" key="1">
    <source>
        <dbReference type="ARBA" id="ARBA00004651"/>
    </source>
</evidence>
<feature type="domain" description="FeoB-type G" evidence="15">
    <location>
        <begin position="9"/>
        <end position="176"/>
    </location>
</feature>
<keyword evidence="9" id="KW-0406">Ion transport</keyword>
<dbReference type="NCBIfam" id="TIGR00437">
    <property type="entry name" value="feoB"/>
    <property type="match status" value="1"/>
</dbReference>
<evidence type="ECO:0000313" key="17">
    <source>
        <dbReference type="Proteomes" id="UP001216907"/>
    </source>
</evidence>
<evidence type="ECO:0000256" key="14">
    <source>
        <dbReference type="SAM" id="Coils"/>
    </source>
</evidence>
<comment type="function">
    <text evidence="13">Probable transporter of a GTP-driven Fe(2+) uptake system.</text>
</comment>
<dbReference type="Gene3D" id="3.40.50.300">
    <property type="entry name" value="P-loop containing nucleotide triphosphate hydrolases"/>
    <property type="match status" value="1"/>
</dbReference>
<dbReference type="CDD" id="cd01879">
    <property type="entry name" value="FeoB"/>
    <property type="match status" value="1"/>
</dbReference>
<keyword evidence="8 13" id="KW-0408">Iron</keyword>
<evidence type="ECO:0000256" key="6">
    <source>
        <dbReference type="ARBA" id="ARBA00022741"/>
    </source>
</evidence>
<evidence type="ECO:0000256" key="2">
    <source>
        <dbReference type="ARBA" id="ARBA00022448"/>
    </source>
</evidence>
<comment type="caution">
    <text evidence="13">Lacks conserved residue(s) required for the propagation of feature annotation.</text>
</comment>
<dbReference type="InterPro" id="IPR006073">
    <property type="entry name" value="GTP-bd"/>
</dbReference>